<proteinExistence type="predicted"/>
<dbReference type="PANTHER" id="PTHR33116">
    <property type="entry name" value="REVERSE TRANSCRIPTASE ZINC-BINDING DOMAIN-CONTAINING PROTEIN-RELATED-RELATED"/>
    <property type="match status" value="1"/>
</dbReference>
<dbReference type="Proteomes" id="UP000288805">
    <property type="component" value="Unassembled WGS sequence"/>
</dbReference>
<gene>
    <name evidence="3" type="primary">VvCHDh000004_55</name>
    <name evidence="3" type="ORF">CK203_075587</name>
</gene>
<keyword evidence="1" id="KW-0812">Transmembrane</keyword>
<comment type="caution">
    <text evidence="3">The sequence shown here is derived from an EMBL/GenBank/DDBJ whole genome shotgun (WGS) entry which is preliminary data.</text>
</comment>
<dbReference type="PANTHER" id="PTHR33116:SF85">
    <property type="entry name" value="REVERSE TRANSCRIPTASE ZINC-BINDING DOMAIN-CONTAINING PROTEIN"/>
    <property type="match status" value="1"/>
</dbReference>
<dbReference type="InterPro" id="IPR026960">
    <property type="entry name" value="RVT-Znf"/>
</dbReference>
<dbReference type="EMBL" id="QGNW01001504">
    <property type="protein sequence ID" value="RVW38579.1"/>
    <property type="molecule type" value="Genomic_DNA"/>
</dbReference>
<keyword evidence="1" id="KW-0472">Membrane</keyword>
<dbReference type="CDD" id="cd01650">
    <property type="entry name" value="RT_nLTR_like"/>
    <property type="match status" value="1"/>
</dbReference>
<dbReference type="InterPro" id="IPR043502">
    <property type="entry name" value="DNA/RNA_pol_sf"/>
</dbReference>
<reference evidence="3 4" key="1">
    <citation type="journal article" date="2018" name="PLoS Genet.">
        <title>Population sequencing reveals clonal diversity and ancestral inbreeding in the grapevine cultivar Chardonnay.</title>
        <authorList>
            <person name="Roach M.J."/>
            <person name="Johnson D.L."/>
            <person name="Bohlmann J."/>
            <person name="van Vuuren H.J."/>
            <person name="Jones S.J."/>
            <person name="Pretorius I.S."/>
            <person name="Schmidt S.A."/>
            <person name="Borneman A.R."/>
        </authorList>
    </citation>
    <scope>NUCLEOTIDE SEQUENCE [LARGE SCALE GENOMIC DNA]</scope>
    <source>
        <strain evidence="4">cv. Chardonnay</strain>
        <tissue evidence="3">Leaf</tissue>
    </source>
</reference>
<dbReference type="InterPro" id="IPR000477">
    <property type="entry name" value="RT_dom"/>
</dbReference>
<name>A0A438DSW3_VITVI</name>
<dbReference type="PROSITE" id="PS50878">
    <property type="entry name" value="RT_POL"/>
    <property type="match status" value="1"/>
</dbReference>
<feature type="transmembrane region" description="Helical" evidence="1">
    <location>
        <begin position="21"/>
        <end position="39"/>
    </location>
</feature>
<organism evidence="3 4">
    <name type="scientific">Vitis vinifera</name>
    <name type="common">Grape</name>
    <dbReference type="NCBI Taxonomy" id="29760"/>
    <lineage>
        <taxon>Eukaryota</taxon>
        <taxon>Viridiplantae</taxon>
        <taxon>Streptophyta</taxon>
        <taxon>Embryophyta</taxon>
        <taxon>Tracheophyta</taxon>
        <taxon>Spermatophyta</taxon>
        <taxon>Magnoliopsida</taxon>
        <taxon>eudicotyledons</taxon>
        <taxon>Gunneridae</taxon>
        <taxon>Pentapetalae</taxon>
        <taxon>rosids</taxon>
        <taxon>Vitales</taxon>
        <taxon>Vitaceae</taxon>
        <taxon>Viteae</taxon>
        <taxon>Vitis</taxon>
    </lineage>
</organism>
<dbReference type="Pfam" id="PF13966">
    <property type="entry name" value="zf-RVT"/>
    <property type="match status" value="1"/>
</dbReference>
<evidence type="ECO:0000313" key="3">
    <source>
        <dbReference type="EMBL" id="RVW38579.1"/>
    </source>
</evidence>
<sequence length="886" mass="100012">MASSNGGRFRELLKKYGKVALGVHFSVSAASITGLYIAIKNNVDVESLLHKVGMSGVSTKDEQQQQLHPPPTETLDEFVIEERPSSENQQPTLQKRNRTAELAATSGGALALAVLCNKALFPIRVPITIALTPPVARGEDDEFVRCDWAVLKGLVPTRFCYLRLNEIYLNPIELHDRKLDCGEEIVRECFCELHGRKFRPISLVGSLYKLLAKVLANRIKKVLGKVISESQNAFVEGRQILDAVLIANEAVDSRLKDNVGGVLCKLDIEKAYDRVSWSFLLAVLKEMGFGQRWIKWIDWCISTVKFSVLINGSPSGFFQSTRGLRQGDPLSPYLFVIAMEVFSSMMRRAISGGYLSGWKVSGGRGEGMHISHLLFADDTLVFCEESSDEMTYLSWLLMWFEACSGLRINLEKSEMIPVGRVLNIDGLALELGCKVGGIPSSYLGMPLGAAFNSVAVWDGVEERFRRRLAMWRRQKVRLRLEKIQRDFLWGGGTLAHKPHLVRWNLVCLEKRKGGLGVRNLSLMNNALLCKWNWRFASERDALWRSVISLKYGEEEGGWCTRDVMGRNGVGLWKAIRKKWGLFDGRVAFHLGNGQRVKFWKDKWCGDGPLCESFPSLFSMSMSKNAWVSEVWNPVGDGSGWTPLFARAFNDWEIDLVERLWQKIQAFRVQREEEDKMIWTASKNGAFSVRSLYSMMEQGGLSLFPSERIWRARVPPKVAFFAWEASWGKILTQEQLQRRGFSLANRCFLCLSEEETVDHLLLHCVKTRVLWNLLFSLFGISWTLSCTVKTTLLGWNGGFVEKRRKKAWQMAPLCIFWSVWKERNRGSLAESHSSLACSGLKINLEKSELISVGRVHDIEGLALQLGCKVGGLPSCYLGLPLGVILRG</sequence>
<accession>A0A438DSW3</accession>
<evidence type="ECO:0000259" key="2">
    <source>
        <dbReference type="PROSITE" id="PS50878"/>
    </source>
</evidence>
<dbReference type="OrthoDB" id="426386at2759"/>
<evidence type="ECO:0000313" key="4">
    <source>
        <dbReference type="Proteomes" id="UP000288805"/>
    </source>
</evidence>
<dbReference type="Pfam" id="PF00078">
    <property type="entry name" value="RVT_1"/>
    <property type="match status" value="1"/>
</dbReference>
<dbReference type="AlphaFoldDB" id="A0A438DSW3"/>
<evidence type="ECO:0000256" key="1">
    <source>
        <dbReference type="SAM" id="Phobius"/>
    </source>
</evidence>
<dbReference type="InterPro" id="IPR009688">
    <property type="entry name" value="FAM210A/B-like_dom"/>
</dbReference>
<dbReference type="Pfam" id="PF06916">
    <property type="entry name" value="FAM210A-B_dom"/>
    <property type="match status" value="1"/>
</dbReference>
<keyword evidence="1" id="KW-1133">Transmembrane helix</keyword>
<protein>
    <submittedName>
        <fullName evidence="3">Putative ribonuclease H protein</fullName>
    </submittedName>
</protein>
<feature type="domain" description="Reverse transcriptase" evidence="2">
    <location>
        <begin position="156"/>
        <end position="447"/>
    </location>
</feature>
<dbReference type="SUPFAM" id="SSF56672">
    <property type="entry name" value="DNA/RNA polymerases"/>
    <property type="match status" value="1"/>
</dbReference>